<organism evidence="1 2">
    <name type="scientific">Persea americana</name>
    <name type="common">Avocado</name>
    <dbReference type="NCBI Taxonomy" id="3435"/>
    <lineage>
        <taxon>Eukaryota</taxon>
        <taxon>Viridiplantae</taxon>
        <taxon>Streptophyta</taxon>
        <taxon>Embryophyta</taxon>
        <taxon>Tracheophyta</taxon>
        <taxon>Spermatophyta</taxon>
        <taxon>Magnoliopsida</taxon>
        <taxon>Magnoliidae</taxon>
        <taxon>Laurales</taxon>
        <taxon>Lauraceae</taxon>
        <taxon>Persea</taxon>
    </lineage>
</organism>
<gene>
    <name evidence="1" type="ORF">MRB53_022202</name>
</gene>
<proteinExistence type="predicted"/>
<dbReference type="EMBL" id="CM056815">
    <property type="protein sequence ID" value="KAJ8628879.1"/>
    <property type="molecule type" value="Genomic_DNA"/>
</dbReference>
<comment type="caution">
    <text evidence="1">The sequence shown here is derived from an EMBL/GenBank/DDBJ whole genome shotgun (WGS) entry which is preliminary data.</text>
</comment>
<sequence length="822" mass="88687">MDLYVSNVHEYVINPLPLLPRWANLLLFCPKSLAFLKPKHPFSRSPTSGTPTPTNLRSDQIVQAPPGLVTAPLPVLSPSESKDQGNSSPSKPFPGKSPHVSNQLVISKGNPPLSNWAPVQLLLQNHLNSLLNPALNHPTPISIPPPKSYASFFSTMDPPNPLPLEPPSEESWLAITPVWVRLRGIPHHCWSNDILLLIASTMGKLLCLDEITATQRILSFVGVLVNLDVPTPCPKSITVDLEGHLTDKCPFTAKPGILRRPSPVQQLSRDGDSPKVAELEAEEAVSLPSQPNSVKDAVPSFISGEASDIQDAAVFPTASTTVAPTISKTTNQRKQKEWEWCAIAGTLGAMAVVGDGRELMQCGGGRGARAGDGLAKVGAGGGEWIPRLSVKPMILAGAMGSHLGHDRIWGCSWLLRFWWREAGNVRLETNHARVVVLVETWLVFLLVTTYTGKLTASTPTEGKLQPTITDINSLIRNGDYVGYPSSSFLFEHLKHLGFLEDKLKPYATADEYAKALSRGSSNNGVSAIIEETPYIKIFLKKHFDKYTMAGQTSKTGGFGFVFPRGSDMVPDVSRAVLNLRNSKDMFDIENKWFGAGARCPDSLETHLTDKKLFLEDFRGPFLLAGGIAMLVVVAFLLEPYCRGPPPPIPAADQVVPQQGPPPPIPPADQVVPQQGPPPPIPAADQVEPQQGPPPPIPAADQVEPQQGAPPPIPNGDQLEPQQGPPTSIPACDQVEPQQEPPPPIPACDQVKPQQGPAPAIPAVDQLEPQQGPTPPFPTVDSVEPQQESTSFHEAAPAASLLEPSPSYRNGDCDNSNKRQRIN</sequence>
<accession>A0ACC2L624</accession>
<protein>
    <submittedName>
        <fullName evidence="1">Uncharacterized protein</fullName>
    </submittedName>
</protein>
<evidence type="ECO:0000313" key="2">
    <source>
        <dbReference type="Proteomes" id="UP001234297"/>
    </source>
</evidence>
<name>A0ACC2L624_PERAE</name>
<dbReference type="Proteomes" id="UP001234297">
    <property type="component" value="Chromosome 7"/>
</dbReference>
<evidence type="ECO:0000313" key="1">
    <source>
        <dbReference type="EMBL" id="KAJ8628879.1"/>
    </source>
</evidence>
<keyword evidence="2" id="KW-1185">Reference proteome</keyword>
<reference evidence="1 2" key="1">
    <citation type="journal article" date="2022" name="Hortic Res">
        <title>A haplotype resolved chromosomal level avocado genome allows analysis of novel avocado genes.</title>
        <authorList>
            <person name="Nath O."/>
            <person name="Fletcher S.J."/>
            <person name="Hayward A."/>
            <person name="Shaw L.M."/>
            <person name="Masouleh A.K."/>
            <person name="Furtado A."/>
            <person name="Henry R.J."/>
            <person name="Mitter N."/>
        </authorList>
    </citation>
    <scope>NUCLEOTIDE SEQUENCE [LARGE SCALE GENOMIC DNA]</scope>
    <source>
        <strain evidence="2">cv. Hass</strain>
    </source>
</reference>